<reference evidence="4" key="2">
    <citation type="submission" date="2011-02" db="EMBL/GenBank/DDBJ databases">
        <authorList>
            <person name="MacLean D."/>
        </authorList>
    </citation>
    <scope>NUCLEOTIDE SEQUENCE</scope>
</reference>
<feature type="region of interest" description="Disordered" evidence="2">
    <location>
        <begin position="198"/>
        <end position="236"/>
    </location>
</feature>
<protein>
    <submittedName>
        <fullName evidence="4">Calcium/calmodulindependent protein kinase putative</fullName>
    </submittedName>
</protein>
<dbReference type="SUPFAM" id="SSF56112">
    <property type="entry name" value="Protein kinase-like (PK-like)"/>
    <property type="match status" value="1"/>
</dbReference>
<keyword evidence="1" id="KW-0547">Nucleotide-binding</keyword>
<gene>
    <name evidence="4" type="primary">AlNc14C241G9472</name>
    <name evidence="4" type="ORF">ALNC14_106110</name>
</gene>
<dbReference type="GO" id="GO:0005524">
    <property type="term" value="F:ATP binding"/>
    <property type="evidence" value="ECO:0007669"/>
    <property type="project" value="UniProtKB-UniRule"/>
</dbReference>
<dbReference type="PROSITE" id="PS00107">
    <property type="entry name" value="PROTEIN_KINASE_ATP"/>
    <property type="match status" value="1"/>
</dbReference>
<dbReference type="HOGENOM" id="CLU_016529_0_0_1"/>
<dbReference type="PANTHER" id="PTHR24347">
    <property type="entry name" value="SERINE/THREONINE-PROTEIN KINASE"/>
    <property type="match status" value="1"/>
</dbReference>
<dbReference type="Gene3D" id="3.30.200.20">
    <property type="entry name" value="Phosphorylase Kinase, domain 1"/>
    <property type="match status" value="1"/>
</dbReference>
<dbReference type="InterPro" id="IPR011009">
    <property type="entry name" value="Kinase-like_dom_sf"/>
</dbReference>
<sequence>MHSMSQNCNGNASEIFDAPRSWQCLLTMRRFLYEAERLQNATWRIGSIQKRIDERIKPNAFHRKMAGIAVDTTFLDRMYTHEKWKSQKEVNICVYCETEEAILSCSGCCHDVYCAHCFNIVHKKGFLATHTAFKINQMRCEPLKDVSDPPSKEMDALRMNGFVNGASTGAKRVNWELRMDSFLQQLMQTSFSQGDISVHDITNRSNGTDAKKSKKSLGSKQELSQSPKSGRPRSLGCANCGSENHVLIDCPQLQVYSEHENTQKAISDPNTAGKLIETSLRKYFTTIHNEGCSNSTHAFLGDEMSVHGAGHFESSSRSKTASSKKVNHNRNRGTPPILEPIAEKSIGMRAVSNECVLIPIMQGMKSDGDWMPQHWLLPSLAQNLPQDVYTSLRSPTESTMQTTVRMTQLEGCGWQNRCICLQRNILWEYIDDKPSSRPVAFANLCDASIQVSQVGSRTLVEIVFVRFSSSQSALEAKVYIEFLDDTEAKNWNFALEEACHLTLTDLFQTDPSREDFCRTDELGRGRFSIVCKSRRKNLTDTEPIGQECALKIVDKIRFWELVMANVERPDTMAREILTQAVLTVRADAKFSTVIRLQSLFETRDELILELELMSGGDLHDEIVTNTTIDERRASYLMASLVKGIQFCRQNKIAHRDIKLSNLAFDHCTTRDGQVLPILKLADFGMAAMIKCDGKLTGRCGTPGFVAPEILMAGKGDPYSCHVDMFSAGVVMYTMLCGYEPFFGVTDEELILANKSVRYDFDEPEWLNVSTEAKNLIEWMMEKNPEKRAMPHQVLDHPFLCDASKHLDQVVAEDSFPKMRLFS</sequence>
<keyword evidence="1" id="KW-0067">ATP-binding</keyword>
<feature type="compositionally biased region" description="Low complexity" evidence="2">
    <location>
        <begin position="315"/>
        <end position="324"/>
    </location>
</feature>
<dbReference type="PROSITE" id="PS50011">
    <property type="entry name" value="PROTEIN_KINASE_DOM"/>
    <property type="match status" value="1"/>
</dbReference>
<dbReference type="Pfam" id="PF00069">
    <property type="entry name" value="Pkinase"/>
    <property type="match status" value="1"/>
</dbReference>
<dbReference type="SMART" id="SM00220">
    <property type="entry name" value="S_TKc"/>
    <property type="match status" value="1"/>
</dbReference>
<dbReference type="AlphaFoldDB" id="F0WSY3"/>
<reference evidence="4" key="1">
    <citation type="journal article" date="2011" name="PLoS Biol.">
        <title>Gene gain and loss during evolution of obligate parasitism in the white rust pathogen of Arabidopsis thaliana.</title>
        <authorList>
            <person name="Kemen E."/>
            <person name="Gardiner A."/>
            <person name="Schultz-Larsen T."/>
            <person name="Kemen A.C."/>
            <person name="Balmuth A.L."/>
            <person name="Robert-Seilaniantz A."/>
            <person name="Bailey K."/>
            <person name="Holub E."/>
            <person name="Studholme D.J."/>
            <person name="Maclean D."/>
            <person name="Jones J.D."/>
        </authorList>
    </citation>
    <scope>NUCLEOTIDE SEQUENCE</scope>
</reference>
<dbReference type="EMBL" id="FR824286">
    <property type="protein sequence ID" value="CCA24467.1"/>
    <property type="molecule type" value="Genomic_DNA"/>
</dbReference>
<evidence type="ECO:0000256" key="2">
    <source>
        <dbReference type="SAM" id="MobiDB-lite"/>
    </source>
</evidence>
<dbReference type="InterPro" id="IPR017441">
    <property type="entry name" value="Protein_kinase_ATP_BS"/>
</dbReference>
<dbReference type="GO" id="GO:0004672">
    <property type="term" value="F:protein kinase activity"/>
    <property type="evidence" value="ECO:0007669"/>
    <property type="project" value="InterPro"/>
</dbReference>
<evidence type="ECO:0000256" key="1">
    <source>
        <dbReference type="PROSITE-ProRule" id="PRU10141"/>
    </source>
</evidence>
<keyword evidence="4" id="KW-0808">Transferase</keyword>
<name>F0WSY3_9STRA</name>
<dbReference type="Gene3D" id="1.10.510.10">
    <property type="entry name" value="Transferase(Phosphotransferase) domain 1"/>
    <property type="match status" value="1"/>
</dbReference>
<evidence type="ECO:0000313" key="4">
    <source>
        <dbReference type="EMBL" id="CCA24467.1"/>
    </source>
</evidence>
<proteinExistence type="predicted"/>
<feature type="compositionally biased region" description="Polar residues" evidence="2">
    <location>
        <begin position="218"/>
        <end position="228"/>
    </location>
</feature>
<dbReference type="InterPro" id="IPR000719">
    <property type="entry name" value="Prot_kinase_dom"/>
</dbReference>
<keyword evidence="4" id="KW-0418">Kinase</keyword>
<feature type="domain" description="Protein kinase" evidence="3">
    <location>
        <begin position="516"/>
        <end position="799"/>
    </location>
</feature>
<feature type="region of interest" description="Disordered" evidence="2">
    <location>
        <begin position="310"/>
        <end position="338"/>
    </location>
</feature>
<accession>F0WSY3</accession>
<evidence type="ECO:0000259" key="3">
    <source>
        <dbReference type="PROSITE" id="PS50011"/>
    </source>
</evidence>
<organism evidence="4">
    <name type="scientific">Albugo laibachii Nc14</name>
    <dbReference type="NCBI Taxonomy" id="890382"/>
    <lineage>
        <taxon>Eukaryota</taxon>
        <taxon>Sar</taxon>
        <taxon>Stramenopiles</taxon>
        <taxon>Oomycota</taxon>
        <taxon>Peronosporomycetes</taxon>
        <taxon>Albuginales</taxon>
        <taxon>Albuginaceae</taxon>
        <taxon>Albugo</taxon>
    </lineage>
</organism>
<feature type="binding site" evidence="1">
    <location>
        <position position="551"/>
    </location>
    <ligand>
        <name>ATP</name>
        <dbReference type="ChEBI" id="CHEBI:30616"/>
    </ligand>
</feature>